<keyword evidence="1" id="KW-0805">Transcription regulation</keyword>
<evidence type="ECO:0000256" key="3">
    <source>
        <dbReference type="ARBA" id="ARBA00023163"/>
    </source>
</evidence>
<dbReference type="SUPFAM" id="SSF48008">
    <property type="entry name" value="GntR ligand-binding domain-like"/>
    <property type="match status" value="1"/>
</dbReference>
<keyword evidence="7" id="KW-1185">Reference proteome</keyword>
<dbReference type="Proteomes" id="UP000693952">
    <property type="component" value="Chromosome"/>
</dbReference>
<dbReference type="EMBL" id="CP077074">
    <property type="protein sequence ID" value="QXH40014.1"/>
    <property type="molecule type" value="Genomic_DNA"/>
</dbReference>
<sequence>MASHALENPHFTPVSHLPRRRRSERKLLVDDVYPQIFDAILEQRIAPGSRFTEDSLGQAFGVSRSIIREVLARLSHQQVIILQPHRRPQVAAPDLEHTRQILHARRLVEVTLVRLACQQPRSRLQPLRQWVAREREAIEHNQHGAAIRLSGEFHLQLAQIAGNAPLGQFLGSLVPLTSLAIAQFAGRARHHCAWQEHSALVEALQDGDANRAEQLMQQHLEHLQQRLLDGLQERLENLAQPPGKLSRRASAQTPRGSSAPEGHRR</sequence>
<dbReference type="Gene3D" id="1.20.120.530">
    <property type="entry name" value="GntR ligand-binding domain-like"/>
    <property type="match status" value="1"/>
</dbReference>
<gene>
    <name evidence="6" type="ORF">KSS89_27985</name>
</gene>
<dbReference type="InterPro" id="IPR000524">
    <property type="entry name" value="Tscrpt_reg_HTH_GntR"/>
</dbReference>
<dbReference type="PROSITE" id="PS50949">
    <property type="entry name" value="HTH_GNTR"/>
    <property type="match status" value="1"/>
</dbReference>
<dbReference type="Gene3D" id="1.10.10.10">
    <property type="entry name" value="Winged helix-like DNA-binding domain superfamily/Winged helix DNA-binding domain"/>
    <property type="match status" value="1"/>
</dbReference>
<accession>A0ABX8MPE0</accession>
<reference evidence="6" key="1">
    <citation type="submission" date="2021-06" db="EMBL/GenBank/DDBJ databases">
        <title>Updating the genus Pseudomonas: Description of 43 new species and partition of the Pseudomonas putida group.</title>
        <authorList>
            <person name="Girard L."/>
            <person name="Lood C."/>
            <person name="Vandamme P."/>
            <person name="Rokni-Zadeh H."/>
            <person name="van Noort V."/>
            <person name="Hofte M."/>
            <person name="Lavigne R."/>
            <person name="De Mot R."/>
        </authorList>
    </citation>
    <scope>NUCLEOTIDE SEQUENCE</scope>
    <source>
        <strain evidence="6">CMR12a</strain>
    </source>
</reference>
<dbReference type="InterPro" id="IPR008920">
    <property type="entry name" value="TF_FadR/GntR_C"/>
</dbReference>
<dbReference type="SMART" id="SM00345">
    <property type="entry name" value="HTH_GNTR"/>
    <property type="match status" value="1"/>
</dbReference>
<organism evidence="6 7">
    <name type="scientific">Pseudomonas sessilinigenes</name>
    <dbReference type="NCBI Taxonomy" id="658629"/>
    <lineage>
        <taxon>Bacteria</taxon>
        <taxon>Pseudomonadati</taxon>
        <taxon>Pseudomonadota</taxon>
        <taxon>Gammaproteobacteria</taxon>
        <taxon>Pseudomonadales</taxon>
        <taxon>Pseudomonadaceae</taxon>
        <taxon>Pseudomonas</taxon>
    </lineage>
</organism>
<feature type="region of interest" description="Disordered" evidence="4">
    <location>
        <begin position="240"/>
        <end position="265"/>
    </location>
</feature>
<dbReference type="InterPro" id="IPR036388">
    <property type="entry name" value="WH-like_DNA-bd_sf"/>
</dbReference>
<keyword evidence="2" id="KW-0238">DNA-binding</keyword>
<dbReference type="InterPro" id="IPR036390">
    <property type="entry name" value="WH_DNA-bd_sf"/>
</dbReference>
<dbReference type="Pfam" id="PF00392">
    <property type="entry name" value="GntR"/>
    <property type="match status" value="1"/>
</dbReference>
<name>A0ABX8MPE0_9PSED</name>
<proteinExistence type="predicted"/>
<dbReference type="RefSeq" id="WP_124347337.1">
    <property type="nucleotide sequence ID" value="NZ_CP027706.1"/>
</dbReference>
<evidence type="ECO:0000313" key="6">
    <source>
        <dbReference type="EMBL" id="QXH40014.1"/>
    </source>
</evidence>
<protein>
    <submittedName>
        <fullName evidence="6">GntR family transcriptional regulator</fullName>
    </submittedName>
</protein>
<dbReference type="InterPro" id="IPR011711">
    <property type="entry name" value="GntR_C"/>
</dbReference>
<evidence type="ECO:0000256" key="1">
    <source>
        <dbReference type="ARBA" id="ARBA00023015"/>
    </source>
</evidence>
<evidence type="ECO:0000256" key="4">
    <source>
        <dbReference type="SAM" id="MobiDB-lite"/>
    </source>
</evidence>
<dbReference type="SUPFAM" id="SSF46785">
    <property type="entry name" value="Winged helix' DNA-binding domain"/>
    <property type="match status" value="1"/>
</dbReference>
<dbReference type="SMART" id="SM00895">
    <property type="entry name" value="FCD"/>
    <property type="match status" value="1"/>
</dbReference>
<keyword evidence="3" id="KW-0804">Transcription</keyword>
<feature type="domain" description="HTH gntR-type" evidence="5">
    <location>
        <begin position="26"/>
        <end position="93"/>
    </location>
</feature>
<evidence type="ECO:0000256" key="2">
    <source>
        <dbReference type="ARBA" id="ARBA00023125"/>
    </source>
</evidence>
<dbReference type="PANTHER" id="PTHR43537:SF53">
    <property type="entry name" value="HTH-TYPE TRANSCRIPTIONAL REPRESSOR NANR"/>
    <property type="match status" value="1"/>
</dbReference>
<evidence type="ECO:0000259" key="5">
    <source>
        <dbReference type="PROSITE" id="PS50949"/>
    </source>
</evidence>
<dbReference type="Pfam" id="PF07729">
    <property type="entry name" value="FCD"/>
    <property type="match status" value="1"/>
</dbReference>
<evidence type="ECO:0000313" key="7">
    <source>
        <dbReference type="Proteomes" id="UP000693952"/>
    </source>
</evidence>
<dbReference type="PANTHER" id="PTHR43537">
    <property type="entry name" value="TRANSCRIPTIONAL REGULATOR, GNTR FAMILY"/>
    <property type="match status" value="1"/>
</dbReference>